<evidence type="ECO:0000313" key="3">
    <source>
        <dbReference type="Proteomes" id="UP001387215"/>
    </source>
</evidence>
<name>A0ABU8D1I2_9GAMM</name>
<reference evidence="2 3" key="1">
    <citation type="submission" date="2024-02" db="EMBL/GenBank/DDBJ databases">
        <title>Lysobacter Genome Sequencing and Mining.</title>
        <authorList>
            <person name="Bierman J."/>
            <person name="Walker M.C."/>
        </authorList>
    </citation>
    <scope>NUCLEOTIDE SEQUENCE [LARGE SCALE GENOMIC DNA]</scope>
    <source>
        <strain evidence="2 3">PB6250</strain>
    </source>
</reference>
<proteinExistence type="predicted"/>
<organism evidence="2 3">
    <name type="scientific">Lysobacter firmicutimachus</name>
    <dbReference type="NCBI Taxonomy" id="1792846"/>
    <lineage>
        <taxon>Bacteria</taxon>
        <taxon>Pseudomonadati</taxon>
        <taxon>Pseudomonadota</taxon>
        <taxon>Gammaproteobacteria</taxon>
        <taxon>Lysobacterales</taxon>
        <taxon>Lysobacteraceae</taxon>
        <taxon>Lysobacter</taxon>
    </lineage>
</organism>
<keyword evidence="3" id="KW-1185">Reference proteome</keyword>
<dbReference type="RefSeq" id="WP_336131641.1">
    <property type="nucleotide sequence ID" value="NZ_JBANDL010000002.1"/>
</dbReference>
<gene>
    <name evidence="2" type="ORF">V2J18_09380</name>
</gene>
<dbReference type="Gene3D" id="2.50.20.10">
    <property type="entry name" value="Lipoprotein localisation LolA/LolB/LppX"/>
    <property type="match status" value="1"/>
</dbReference>
<sequence>MRTNRSTARLAGALFAALLLPVSFAHAANQYCDNDRDPGQYPSCGNVAGAGFYYRSGQPSDYHGDDRLSTTQSSSYGWVFLGTVAAGHHYAYLANNAFTDPRAEYQAWDLGSGFYSIGYVNQNTAPSGWNYVGYGTSGALYVRRSSGSGATGADAVMRQYAGPSAQASTPLTPAPAGRCPSLALRDPALAELQNKMFDAARSYRDAAGSYAIVFNNNGQRERIEFEVSPARRSGFVRIAGADGRLTEHYADAESQTTVLPLHSAYRSSRRAAAPDAEQAPAAHAYRNTACQAVYASQPDASGAPGTADVLAPANYAFWLSDEDSRILGRPSLLGREAVLVEGRHDEAMARKLGAQRYRMWVDAATGILLKLEGRNARGGRAYLIEVERLRLDSGVSPRARPTLAKGWIDLGAAR</sequence>
<feature type="signal peptide" evidence="1">
    <location>
        <begin position="1"/>
        <end position="27"/>
    </location>
</feature>
<evidence type="ECO:0000313" key="2">
    <source>
        <dbReference type="EMBL" id="MEI2454887.1"/>
    </source>
</evidence>
<dbReference type="EMBL" id="JBANDL010000002">
    <property type="protein sequence ID" value="MEI2454887.1"/>
    <property type="molecule type" value="Genomic_DNA"/>
</dbReference>
<accession>A0ABU8D1I2</accession>
<comment type="caution">
    <text evidence="2">The sequence shown here is derived from an EMBL/GenBank/DDBJ whole genome shotgun (WGS) entry which is preliminary data.</text>
</comment>
<feature type="chain" id="PRO_5046159432" evidence="1">
    <location>
        <begin position="28"/>
        <end position="414"/>
    </location>
</feature>
<keyword evidence="1" id="KW-0732">Signal</keyword>
<protein>
    <submittedName>
        <fullName evidence="2">Uncharacterized protein</fullName>
    </submittedName>
</protein>
<dbReference type="Proteomes" id="UP001387215">
    <property type="component" value="Unassembled WGS sequence"/>
</dbReference>
<evidence type="ECO:0000256" key="1">
    <source>
        <dbReference type="SAM" id="SignalP"/>
    </source>
</evidence>